<keyword evidence="4" id="KW-1185">Reference proteome</keyword>
<dbReference type="Proteomes" id="UP000019460">
    <property type="component" value="Unassembled WGS sequence"/>
</dbReference>
<feature type="region of interest" description="Disordered" evidence="1">
    <location>
        <begin position="245"/>
        <end position="268"/>
    </location>
</feature>
<sequence length="268" mass="29697">MHFYFTRLLNALKTHGSWLFLALIPLAVYLVASPLFDRTATVARTFSYSGNVLVAKNPVSSVDLEDLIAKPDLLFQEGFALTDLSRQGALLQDAGYRIHDIMDLRRLVYRSLTLSKTGDSELRLAYEGPREPLGRHLVDYYSERLLARFNEALQHAKQQPGVTAPSLEMGTLKVSSRPVLWRPERLPPALWILALSLLAMTVIIAAREFSDPSFRSERQIARYLGLPILGTIPDAAPLAKRLNHQTDMRSPPNGTTGASSQTAGSDGV</sequence>
<dbReference type="OrthoDB" id="5766736at2"/>
<organism evidence="3 4">
    <name type="scientific">Imhoffiella purpurea</name>
    <dbReference type="NCBI Taxonomy" id="1249627"/>
    <lineage>
        <taxon>Bacteria</taxon>
        <taxon>Pseudomonadati</taxon>
        <taxon>Pseudomonadota</taxon>
        <taxon>Gammaproteobacteria</taxon>
        <taxon>Chromatiales</taxon>
        <taxon>Chromatiaceae</taxon>
        <taxon>Imhoffiella</taxon>
    </lineage>
</organism>
<dbReference type="eggNOG" id="COG3944">
    <property type="taxonomic scope" value="Bacteria"/>
</dbReference>
<name>W9V6U9_9GAMM</name>
<keyword evidence="2" id="KW-0812">Transmembrane</keyword>
<dbReference type="EMBL" id="AONC01000029">
    <property type="protein sequence ID" value="EXJ15129.1"/>
    <property type="molecule type" value="Genomic_DNA"/>
</dbReference>
<evidence type="ECO:0000256" key="1">
    <source>
        <dbReference type="SAM" id="MobiDB-lite"/>
    </source>
</evidence>
<dbReference type="RefSeq" id="WP_043753408.1">
    <property type="nucleotide sequence ID" value="NZ_AONC01000029.1"/>
</dbReference>
<dbReference type="AlphaFoldDB" id="W9V6U9"/>
<evidence type="ECO:0000256" key="2">
    <source>
        <dbReference type="SAM" id="Phobius"/>
    </source>
</evidence>
<keyword evidence="2" id="KW-0472">Membrane</keyword>
<evidence type="ECO:0000313" key="3">
    <source>
        <dbReference type="EMBL" id="EXJ15129.1"/>
    </source>
</evidence>
<evidence type="ECO:0000313" key="4">
    <source>
        <dbReference type="Proteomes" id="UP000019460"/>
    </source>
</evidence>
<feature type="transmembrane region" description="Helical" evidence="2">
    <location>
        <begin position="16"/>
        <end position="36"/>
    </location>
</feature>
<feature type="compositionally biased region" description="Polar residues" evidence="1">
    <location>
        <begin position="252"/>
        <end position="268"/>
    </location>
</feature>
<protein>
    <submittedName>
        <fullName evidence="3">Uncharacterized protein</fullName>
    </submittedName>
</protein>
<feature type="transmembrane region" description="Helical" evidence="2">
    <location>
        <begin position="186"/>
        <end position="206"/>
    </location>
</feature>
<proteinExistence type="predicted"/>
<reference evidence="3 4" key="1">
    <citation type="submission" date="2012-11" db="EMBL/GenBank/DDBJ databases">
        <title>Genome assembly of Thiorhodococcus sp. AK35.</title>
        <authorList>
            <person name="Nupur N."/>
            <person name="Khatri I."/>
            <person name="Subramanian S."/>
            <person name="Pinnaka A."/>
        </authorList>
    </citation>
    <scope>NUCLEOTIDE SEQUENCE [LARGE SCALE GENOMIC DNA]</scope>
    <source>
        <strain evidence="3 4">AK35</strain>
    </source>
</reference>
<comment type="caution">
    <text evidence="3">The sequence shown here is derived from an EMBL/GenBank/DDBJ whole genome shotgun (WGS) entry which is preliminary data.</text>
</comment>
<keyword evidence="2" id="KW-1133">Transmembrane helix</keyword>
<gene>
    <name evidence="3" type="ORF">D779_1683</name>
</gene>
<dbReference type="STRING" id="1249627.D779_1683"/>
<accession>W9V6U9</accession>